<gene>
    <name evidence="4" type="ORF">NESM_000607900</name>
</gene>
<dbReference type="Proteomes" id="UP001430356">
    <property type="component" value="Unassembled WGS sequence"/>
</dbReference>
<sequence>MCVCVCVHPPSTCTFPHPPLSLCCLSCWIAAPRTQSQADRRTHVCAPVPSPCLTSPRRRIREVRPPRGFGTSPSATLSIAHRAPSPSSPPSQLAGPAQTRRAGTMLRRNAHVVAGLLLPPPATVGLVCGRHLRCSVRSCATFSTPPRYATAAGAAVPAAVQQAGGAPAASASAPRRPPLATTPYPARQNPFSPLVAVDDPKMLLAKAQYCIFTLAYDPAQQRYAVYSATTNEVVVMADAELWKAAMWMDERIGSEYIAGLLFGNDASTGVKSAAALLSNKAMKRLELAPDTWGIAYLAFKAQLEVVKGVDIPLGLEHAAFLLSQRRFDGTVSDPPVYDVGAGAYLPSETLAACGPARSAVLAWEVLLDVHRRFGTPGSRKALNPVDQIVRRVVKAVNVFVVDINVRVGKGTITEGYTMIVTIFDSQRRSQSVHCIRSLAEETTKLNALTTLLYGEGSSSISLFVPTARTRASQLVAFARTCRPKSPFFVAEISSLAPYFGGHSVAKGVGEEEDPRATWGLIRQNCFPENHMRKDEERMDRFLHRGFTALANKLFSERLHKVSPAIMSAANSIPAQEEAAAAFARVGEMVAEAKRNPVPQITTATFLNKVNVNDAEVVFGLQQWRSKIYEDEGRLARETKALAGLRRYLVVDLETTTVRRYKRVANPFTKENYVVLSGARDYKGNVFMPSRYFDRSVAMRYDDVSVTCQNHLVEGSSKDSLFLPPLDDYDVIVGHNIKFDLLQLWRDAELRKFLRRGGKVWDTMYGEYLLTGHEVRLGHGAGLEDVAKSYGGQTPKLDAVKRAWAEGKETYTIPYSTLVQYLHGDLENTELIFCKHMERALEQRQVIICCARMEGLLCTTEMEYNGLKTNVELAQRQSNELSTKVSELRRRLEESIPDEIPPDCRKFFNWSSNQHLITFFFGGKLRLSTNARESKPLMGEMFARHTLFLPSDHFPRSAYPKGVFLRPPVHVLGIGDCAVMAGMPSDKGTRLFRGYLEAYMRQANFRKSSSILESLRREATTVSRLSADKRGETSELANLLPRRHLFLFAALTPTGDDGIAKLFVKNPISGESVTITEGDRAEQLERFVKAQVEKHTDMIVPVDEETSAASSAFADAHVTILARDAGFSFLRHIRTDAALAQYLDAHAGYMDMVDPKLRYHISLADTVGIFAYYKHHYADEVRATVGTSKRGGTSGISGGGGSAGGDAAGVVIPAKALPRVGKRNKQGLAEAFKRALLQEAQMKPEEWCTYYIDIFLHMANAALQHEALAVAPPKARKASKKEAARSEDDLPVLLRQRRAFVGYYNSLPDAERKRLALMCLVGRTTSSAYDCFAIPCAHDDLVTVNIKGRLARLIPSELEAEQVMRRFRSSTTRQLQVGEDTLTYFKSSHGDSTASVILELRTLEKLIGTYYESTDGGTGMVALVHPTDSCVHHELIHNKTQTGRLSSANPNCQNIPKEDKSSLRDMFISRFGDKGMCIEADYSQLEVVALAVLAADEQMLDDLRHDVDFHCKRVTMMRPDLKYTEVLQRSKKNKEPEFVKLRQQAKIFSFQRQYGAGVRMLSLSTGLTQDQVRMLIEKENETYRGVEVFNKMVALSANSYDAALQNGVRNVRGHQFYKGVFPVLTGSRYIFTESDVPEGMLRERDAVRKSTNFSPTHLKNYPVQGFAGEIVQVMLGVLWRHFLANNNYNGLAVLTNTVHDCVWVDSHVSVYRQVAKDVELIMDGVRTVLNALYPEMQVTVDFPCDVVAGESMGALRPIVEETTL</sequence>
<feature type="region of interest" description="Disordered" evidence="2">
    <location>
        <begin position="167"/>
        <end position="186"/>
    </location>
</feature>
<accession>A0AAW0ERP5</accession>
<evidence type="ECO:0000256" key="2">
    <source>
        <dbReference type="SAM" id="MobiDB-lite"/>
    </source>
</evidence>
<evidence type="ECO:0000256" key="1">
    <source>
        <dbReference type="SAM" id="Coils"/>
    </source>
</evidence>
<dbReference type="Gene3D" id="3.30.420.10">
    <property type="entry name" value="Ribonuclease H-like superfamily/Ribonuclease H"/>
    <property type="match status" value="1"/>
</dbReference>
<dbReference type="InterPro" id="IPR001098">
    <property type="entry name" value="DNA-dir_DNA_pol_A_palm_dom"/>
</dbReference>
<evidence type="ECO:0000313" key="4">
    <source>
        <dbReference type="EMBL" id="KAK7196688.1"/>
    </source>
</evidence>
<proteinExistence type="predicted"/>
<feature type="coiled-coil region" evidence="1">
    <location>
        <begin position="863"/>
        <end position="890"/>
    </location>
</feature>
<reference evidence="4 5" key="1">
    <citation type="journal article" date="2021" name="MBio">
        <title>A New Model Trypanosomatid, Novymonas esmeraldas: Genomic Perception of Its 'Candidatus Pandoraea novymonadis' Endosymbiont.</title>
        <authorList>
            <person name="Zakharova A."/>
            <person name="Saura A."/>
            <person name="Butenko A."/>
            <person name="Podesvova L."/>
            <person name="Warmusova S."/>
            <person name="Kostygov A.Y."/>
            <person name="Nenarokova A."/>
            <person name="Lukes J."/>
            <person name="Opperdoes F.R."/>
            <person name="Yurchenko V."/>
        </authorList>
    </citation>
    <scope>NUCLEOTIDE SEQUENCE [LARGE SCALE GENOMIC DNA]</scope>
    <source>
        <strain evidence="4 5">E262AT.01</strain>
    </source>
</reference>
<dbReference type="InterPro" id="IPR002298">
    <property type="entry name" value="DNA_polymerase_A"/>
</dbReference>
<dbReference type="GO" id="GO:0006261">
    <property type="term" value="P:DNA-templated DNA replication"/>
    <property type="evidence" value="ECO:0007669"/>
    <property type="project" value="InterPro"/>
</dbReference>
<dbReference type="Gene3D" id="3.30.70.370">
    <property type="match status" value="1"/>
</dbReference>
<keyword evidence="5" id="KW-1185">Reference proteome</keyword>
<dbReference type="Pfam" id="PF00476">
    <property type="entry name" value="DNA_pol_A"/>
    <property type="match status" value="1"/>
</dbReference>
<name>A0AAW0ERP5_9TRYP</name>
<dbReference type="GO" id="GO:0003677">
    <property type="term" value="F:DNA binding"/>
    <property type="evidence" value="ECO:0007669"/>
    <property type="project" value="InterPro"/>
</dbReference>
<feature type="region of interest" description="Disordered" evidence="2">
    <location>
        <begin position="63"/>
        <end position="101"/>
    </location>
</feature>
<dbReference type="GO" id="GO:0003887">
    <property type="term" value="F:DNA-directed DNA polymerase activity"/>
    <property type="evidence" value="ECO:0007669"/>
    <property type="project" value="InterPro"/>
</dbReference>
<dbReference type="EMBL" id="JAECZO010000082">
    <property type="protein sequence ID" value="KAK7196688.1"/>
    <property type="molecule type" value="Genomic_DNA"/>
</dbReference>
<dbReference type="InterPro" id="IPR012337">
    <property type="entry name" value="RNaseH-like_sf"/>
</dbReference>
<evidence type="ECO:0000313" key="5">
    <source>
        <dbReference type="Proteomes" id="UP001430356"/>
    </source>
</evidence>
<organism evidence="4 5">
    <name type="scientific">Novymonas esmeraldas</name>
    <dbReference type="NCBI Taxonomy" id="1808958"/>
    <lineage>
        <taxon>Eukaryota</taxon>
        <taxon>Discoba</taxon>
        <taxon>Euglenozoa</taxon>
        <taxon>Kinetoplastea</taxon>
        <taxon>Metakinetoplastina</taxon>
        <taxon>Trypanosomatida</taxon>
        <taxon>Trypanosomatidae</taxon>
        <taxon>Novymonas</taxon>
    </lineage>
</organism>
<dbReference type="FunFam" id="1.10.150.20:FF:000060">
    <property type="entry name" value="Mitochondrial DNA polymerase I protein C"/>
    <property type="match status" value="1"/>
</dbReference>
<comment type="caution">
    <text evidence="4">The sequence shown here is derived from an EMBL/GenBank/DDBJ whole genome shotgun (WGS) entry which is preliminary data.</text>
</comment>
<dbReference type="PANTHER" id="PTHR10133:SF26">
    <property type="entry name" value="DNA-DIRECTED DNA POLYMERASE"/>
    <property type="match status" value="1"/>
</dbReference>
<dbReference type="GO" id="GO:0006302">
    <property type="term" value="P:double-strand break repair"/>
    <property type="evidence" value="ECO:0007669"/>
    <property type="project" value="TreeGrafter"/>
</dbReference>
<keyword evidence="1" id="KW-0175">Coiled coil</keyword>
<dbReference type="SUPFAM" id="SSF53098">
    <property type="entry name" value="Ribonuclease H-like"/>
    <property type="match status" value="1"/>
</dbReference>
<feature type="domain" description="DNA-directed DNA polymerase family A palm" evidence="3">
    <location>
        <begin position="1459"/>
        <end position="1709"/>
    </location>
</feature>
<dbReference type="Gene3D" id="1.10.150.20">
    <property type="entry name" value="5' to 3' exonuclease, C-terminal subdomain"/>
    <property type="match status" value="1"/>
</dbReference>
<dbReference type="PANTHER" id="PTHR10133">
    <property type="entry name" value="DNA POLYMERASE I"/>
    <property type="match status" value="1"/>
</dbReference>
<dbReference type="SUPFAM" id="SSF56672">
    <property type="entry name" value="DNA/RNA polymerases"/>
    <property type="match status" value="1"/>
</dbReference>
<protein>
    <submittedName>
        <fullName evidence="4">Mitochondrial DNA polymerase I protein D</fullName>
    </submittedName>
</protein>
<dbReference type="PRINTS" id="PR00868">
    <property type="entry name" value="DNAPOLI"/>
</dbReference>
<dbReference type="InterPro" id="IPR043502">
    <property type="entry name" value="DNA/RNA_pol_sf"/>
</dbReference>
<evidence type="ECO:0000259" key="3">
    <source>
        <dbReference type="SMART" id="SM00482"/>
    </source>
</evidence>
<dbReference type="InterPro" id="IPR036397">
    <property type="entry name" value="RNaseH_sf"/>
</dbReference>
<dbReference type="SMART" id="SM00482">
    <property type="entry name" value="POLAc"/>
    <property type="match status" value="1"/>
</dbReference>